<evidence type="ECO:0000313" key="1">
    <source>
        <dbReference type="EMBL" id="PKY57322.1"/>
    </source>
</evidence>
<evidence type="ECO:0000313" key="2">
    <source>
        <dbReference type="Proteomes" id="UP000234323"/>
    </source>
</evidence>
<dbReference type="Proteomes" id="UP000234323">
    <property type="component" value="Unassembled WGS sequence"/>
</dbReference>
<dbReference type="AlphaFoldDB" id="A0A2I1HEM3"/>
<comment type="caution">
    <text evidence="1">The sequence shown here is derived from an EMBL/GenBank/DDBJ whole genome shotgun (WGS) entry which is preliminary data.</text>
</comment>
<reference evidence="1 2" key="1">
    <citation type="submission" date="2015-10" db="EMBL/GenBank/DDBJ databases">
        <title>Genome analyses suggest a sexual origin of heterokaryosis in a supposedly ancient asexual fungus.</title>
        <authorList>
            <person name="Ropars J."/>
            <person name="Sedzielewska K."/>
            <person name="Noel J."/>
            <person name="Charron P."/>
            <person name="Farinelli L."/>
            <person name="Marton T."/>
            <person name="Kruger M."/>
            <person name="Pelin A."/>
            <person name="Brachmann A."/>
            <person name="Corradi N."/>
        </authorList>
    </citation>
    <scope>NUCLEOTIDE SEQUENCE [LARGE SCALE GENOMIC DNA]</scope>
    <source>
        <strain evidence="1 2">A4</strain>
    </source>
</reference>
<proteinExistence type="predicted"/>
<protein>
    <submittedName>
        <fullName evidence="1">Uncharacterized protein</fullName>
    </submittedName>
</protein>
<gene>
    <name evidence="1" type="ORF">RhiirA4_478308</name>
</gene>
<keyword evidence="2" id="KW-1185">Reference proteome</keyword>
<organism evidence="1 2">
    <name type="scientific">Rhizophagus irregularis</name>
    <dbReference type="NCBI Taxonomy" id="588596"/>
    <lineage>
        <taxon>Eukaryota</taxon>
        <taxon>Fungi</taxon>
        <taxon>Fungi incertae sedis</taxon>
        <taxon>Mucoromycota</taxon>
        <taxon>Glomeromycotina</taxon>
        <taxon>Glomeromycetes</taxon>
        <taxon>Glomerales</taxon>
        <taxon>Glomeraceae</taxon>
        <taxon>Rhizophagus</taxon>
    </lineage>
</organism>
<dbReference type="OrthoDB" id="2126260at2759"/>
<accession>A0A2I1HEM3</accession>
<name>A0A2I1HEM3_9GLOM</name>
<sequence>MIEKQFDITGDTFVLMEHAMDKLNDIDTRLSKTEALLNDTVSVVSVLREELARKEILRIFQDWIGTFLNKLNTKFKKLGGNWDGVNKAFKDNYYKKIDVSQYECVVKLNEILKEINMNFEDLVLLMEMKEDSNVVFHRRWQKRAEAREKLNHPFPNDLEKF</sequence>
<dbReference type="EMBL" id="LLXI01002509">
    <property type="protein sequence ID" value="PKY57322.1"/>
    <property type="molecule type" value="Genomic_DNA"/>
</dbReference>